<dbReference type="RefSeq" id="WP_068305357.1">
    <property type="nucleotide sequence ID" value="NZ_FNAK01000002.1"/>
</dbReference>
<dbReference type="InterPro" id="IPR036390">
    <property type="entry name" value="WH_DNA-bd_sf"/>
</dbReference>
<comment type="cofactor">
    <cofactor evidence="1">
        <name>Mg(2+)</name>
        <dbReference type="ChEBI" id="CHEBI:18420"/>
    </cofactor>
</comment>
<gene>
    <name evidence="4" type="ORF">SAMN04488071_0695</name>
</gene>
<dbReference type="InterPro" id="IPR015797">
    <property type="entry name" value="NUDIX_hydrolase-like_dom_sf"/>
</dbReference>
<dbReference type="SUPFAM" id="SSF55811">
    <property type="entry name" value="Nudix"/>
    <property type="match status" value="1"/>
</dbReference>
<keyword evidence="2" id="KW-0378">Hydrolase</keyword>
<accession>A0A1G6VF42</accession>
<feature type="domain" description="Nudix hydrolase" evidence="3">
    <location>
        <begin position="7"/>
        <end position="142"/>
    </location>
</feature>
<evidence type="ECO:0000313" key="5">
    <source>
        <dbReference type="Proteomes" id="UP000183685"/>
    </source>
</evidence>
<dbReference type="PANTHER" id="PTHR43736">
    <property type="entry name" value="ADP-RIBOSE PYROPHOSPHATASE"/>
    <property type="match status" value="1"/>
</dbReference>
<sequence>MTYTYEYPHPAVTTDIVIFTVRDAKLNLLLIKRGMDPFKGSWALPGGFVRMDESLDECAKRELEEEAGLSDVYLEQLCTFGKPDRDPRERVISVAYYTLTPSEGMELAAGTDAEEAQWFPIDELPSLAFDHQEIIQVAQGRLSAKMEYSTIGLQFMPDEFTLSQLQTVYEQAIGRELDKRNFRKWILSLNLIEETGKKFSRGAHRPAMLYRIIDPKSVKIIR</sequence>
<dbReference type="InterPro" id="IPR036388">
    <property type="entry name" value="WH-like_DNA-bd_sf"/>
</dbReference>
<name>A0A1G6VF42_9PROT</name>
<dbReference type="CDD" id="cd18873">
    <property type="entry name" value="NUDIX_NadM_like"/>
    <property type="match status" value="1"/>
</dbReference>
<proteinExistence type="predicted"/>
<dbReference type="InterPro" id="IPR000086">
    <property type="entry name" value="NUDIX_hydrolase_dom"/>
</dbReference>
<evidence type="ECO:0000256" key="1">
    <source>
        <dbReference type="ARBA" id="ARBA00001946"/>
    </source>
</evidence>
<evidence type="ECO:0000259" key="3">
    <source>
        <dbReference type="PROSITE" id="PS51462"/>
    </source>
</evidence>
<dbReference type="STRING" id="637679.GCA_001550055_02407"/>
<dbReference type="OrthoDB" id="9761969at2"/>
<evidence type="ECO:0000256" key="2">
    <source>
        <dbReference type="ARBA" id="ARBA00022801"/>
    </source>
</evidence>
<dbReference type="PANTHER" id="PTHR43736:SF4">
    <property type="entry name" value="SLR1690 PROTEIN"/>
    <property type="match status" value="1"/>
</dbReference>
<dbReference type="Gene3D" id="1.10.10.10">
    <property type="entry name" value="Winged helix-like DNA-binding domain superfamily/Winged helix DNA-binding domain"/>
    <property type="match status" value="1"/>
</dbReference>
<protein>
    <submittedName>
        <fullName evidence="4">8-oxo-dGTP diphosphatase</fullName>
    </submittedName>
</protein>
<dbReference type="Pfam" id="PF00293">
    <property type="entry name" value="NUDIX"/>
    <property type="match status" value="1"/>
</dbReference>
<dbReference type="SUPFAM" id="SSF46785">
    <property type="entry name" value="Winged helix' DNA-binding domain"/>
    <property type="match status" value="1"/>
</dbReference>
<dbReference type="InterPro" id="IPR054105">
    <property type="entry name" value="WHD_NrtR"/>
</dbReference>
<dbReference type="Proteomes" id="UP000183685">
    <property type="component" value="Unassembled WGS sequence"/>
</dbReference>
<dbReference type="EMBL" id="FNAK01000002">
    <property type="protein sequence ID" value="SDD51983.1"/>
    <property type="molecule type" value="Genomic_DNA"/>
</dbReference>
<dbReference type="InterPro" id="IPR020084">
    <property type="entry name" value="NUDIX_hydrolase_CS"/>
</dbReference>
<evidence type="ECO:0000313" key="4">
    <source>
        <dbReference type="EMBL" id="SDD51983.1"/>
    </source>
</evidence>
<dbReference type="Pfam" id="PF21906">
    <property type="entry name" value="WHD_NrtR"/>
    <property type="match status" value="1"/>
</dbReference>
<organism evidence="4 5">
    <name type="scientific">Kordiimonas lacus</name>
    <dbReference type="NCBI Taxonomy" id="637679"/>
    <lineage>
        <taxon>Bacteria</taxon>
        <taxon>Pseudomonadati</taxon>
        <taxon>Pseudomonadota</taxon>
        <taxon>Alphaproteobacteria</taxon>
        <taxon>Kordiimonadales</taxon>
        <taxon>Kordiimonadaceae</taxon>
        <taxon>Kordiimonas</taxon>
    </lineage>
</organism>
<dbReference type="GO" id="GO:0016787">
    <property type="term" value="F:hydrolase activity"/>
    <property type="evidence" value="ECO:0007669"/>
    <property type="project" value="UniProtKB-KW"/>
</dbReference>
<keyword evidence="5" id="KW-1185">Reference proteome</keyword>
<dbReference type="Gene3D" id="3.90.79.10">
    <property type="entry name" value="Nucleoside Triphosphate Pyrophosphohydrolase"/>
    <property type="match status" value="1"/>
</dbReference>
<dbReference type="AlphaFoldDB" id="A0A1G6VF42"/>
<dbReference type="PROSITE" id="PS00893">
    <property type="entry name" value="NUDIX_BOX"/>
    <property type="match status" value="1"/>
</dbReference>
<reference evidence="4 5" key="1">
    <citation type="submission" date="2016-10" db="EMBL/GenBank/DDBJ databases">
        <authorList>
            <person name="de Groot N.N."/>
        </authorList>
    </citation>
    <scope>NUCLEOTIDE SEQUENCE [LARGE SCALE GENOMIC DNA]</scope>
    <source>
        <strain evidence="4 5">CGMCC 1.9109</strain>
    </source>
</reference>
<dbReference type="PROSITE" id="PS51462">
    <property type="entry name" value="NUDIX"/>
    <property type="match status" value="1"/>
</dbReference>